<dbReference type="InterPro" id="IPR036052">
    <property type="entry name" value="TrpB-like_PALP_sf"/>
</dbReference>
<evidence type="ECO:0000256" key="3">
    <source>
        <dbReference type="ARBA" id="ARBA00022898"/>
    </source>
</evidence>
<dbReference type="InterPro" id="IPR050147">
    <property type="entry name" value="Ser/Thr_Dehydratase"/>
</dbReference>
<keyword evidence="4" id="KW-0456">Lyase</keyword>
<dbReference type="Gene3D" id="3.40.50.1100">
    <property type="match status" value="2"/>
</dbReference>
<organism evidence="6 7">
    <name type="scientific">Devosia nanyangense</name>
    <dbReference type="NCBI Taxonomy" id="1228055"/>
    <lineage>
        <taxon>Bacteria</taxon>
        <taxon>Pseudomonadati</taxon>
        <taxon>Pseudomonadota</taxon>
        <taxon>Alphaproteobacteria</taxon>
        <taxon>Hyphomicrobiales</taxon>
        <taxon>Devosiaceae</taxon>
        <taxon>Devosia</taxon>
    </lineage>
</organism>
<dbReference type="GO" id="GO:0003941">
    <property type="term" value="F:L-serine ammonia-lyase activity"/>
    <property type="evidence" value="ECO:0007669"/>
    <property type="project" value="TreeGrafter"/>
</dbReference>
<comment type="similarity">
    <text evidence="2">Belongs to the serine/threonine dehydratase family.</text>
</comment>
<sequence>MISVDDIRAAAERIAEHVRRTPVIVADQVLAPIAPGAEVTLKLELLQVTGSFKARGATNKLLSMSPAELKKGIVTASGGNHGIATARAGHMAGVPTTIFLPANASPAKIEKIKAWGADMQIVGSAWHEANVAALAFAAQTGAAYFHPFADPFVVAGQGTVGLEILEQLPQVDTVLVAMGGGGLVSGVATAIKALAPNVRVIGIEAAGSPVLLRSLEAGRNIALDAVTTSVATMACAKTDDRIFELVRDRVDEIILVDDDQMRRAAQWLWFEMGLAADQSGAAAIAALREKRLLVQPGERICAIVCGAGPEAILA</sequence>
<accession>A0A933L4T7</accession>
<evidence type="ECO:0000256" key="1">
    <source>
        <dbReference type="ARBA" id="ARBA00001933"/>
    </source>
</evidence>
<evidence type="ECO:0000256" key="4">
    <source>
        <dbReference type="ARBA" id="ARBA00023239"/>
    </source>
</evidence>
<evidence type="ECO:0000313" key="6">
    <source>
        <dbReference type="EMBL" id="MBI4924224.1"/>
    </source>
</evidence>
<dbReference type="GO" id="GO:0006567">
    <property type="term" value="P:L-threonine catabolic process"/>
    <property type="evidence" value="ECO:0007669"/>
    <property type="project" value="TreeGrafter"/>
</dbReference>
<gene>
    <name evidence="6" type="ORF">HY834_21010</name>
</gene>
<dbReference type="Proteomes" id="UP000782610">
    <property type="component" value="Unassembled WGS sequence"/>
</dbReference>
<feature type="domain" description="Tryptophan synthase beta chain-like PALP" evidence="5">
    <location>
        <begin position="15"/>
        <end position="306"/>
    </location>
</feature>
<evidence type="ECO:0000259" key="5">
    <source>
        <dbReference type="Pfam" id="PF00291"/>
    </source>
</evidence>
<dbReference type="EMBL" id="JACRAF010000069">
    <property type="protein sequence ID" value="MBI4924224.1"/>
    <property type="molecule type" value="Genomic_DNA"/>
</dbReference>
<reference evidence="6" key="1">
    <citation type="submission" date="2020-07" db="EMBL/GenBank/DDBJ databases">
        <title>Huge and variable diversity of episymbiotic CPR bacteria and DPANN archaea in groundwater ecosystems.</title>
        <authorList>
            <person name="He C.Y."/>
            <person name="Keren R."/>
            <person name="Whittaker M."/>
            <person name="Farag I.F."/>
            <person name="Doudna J."/>
            <person name="Cate J.H.D."/>
            <person name="Banfield J.F."/>
        </authorList>
    </citation>
    <scope>NUCLEOTIDE SEQUENCE</scope>
    <source>
        <strain evidence="6">NC_groundwater_1586_Pr3_B-0.1um_66_15</strain>
    </source>
</reference>
<dbReference type="SUPFAM" id="SSF53686">
    <property type="entry name" value="Tryptophan synthase beta subunit-like PLP-dependent enzymes"/>
    <property type="match status" value="1"/>
</dbReference>
<comment type="caution">
    <text evidence="6">The sequence shown here is derived from an EMBL/GenBank/DDBJ whole genome shotgun (WGS) entry which is preliminary data.</text>
</comment>
<dbReference type="PANTHER" id="PTHR48078:SF6">
    <property type="entry name" value="L-THREONINE DEHYDRATASE CATABOLIC TDCB"/>
    <property type="match status" value="1"/>
</dbReference>
<dbReference type="PROSITE" id="PS00165">
    <property type="entry name" value="DEHYDRATASE_SER_THR"/>
    <property type="match status" value="1"/>
</dbReference>
<name>A0A933L4T7_9HYPH</name>
<evidence type="ECO:0000313" key="7">
    <source>
        <dbReference type="Proteomes" id="UP000782610"/>
    </source>
</evidence>
<dbReference type="PANTHER" id="PTHR48078">
    <property type="entry name" value="THREONINE DEHYDRATASE, MITOCHONDRIAL-RELATED"/>
    <property type="match status" value="1"/>
</dbReference>
<dbReference type="GO" id="GO:0006565">
    <property type="term" value="P:L-serine catabolic process"/>
    <property type="evidence" value="ECO:0007669"/>
    <property type="project" value="TreeGrafter"/>
</dbReference>
<dbReference type="AlphaFoldDB" id="A0A933L4T7"/>
<dbReference type="Pfam" id="PF00291">
    <property type="entry name" value="PALP"/>
    <property type="match status" value="1"/>
</dbReference>
<dbReference type="InterPro" id="IPR000634">
    <property type="entry name" value="Ser/Thr_deHydtase_PyrdxlP-BS"/>
</dbReference>
<keyword evidence="3" id="KW-0663">Pyridoxal phosphate</keyword>
<dbReference type="InterPro" id="IPR001926">
    <property type="entry name" value="TrpB-like_PALP"/>
</dbReference>
<dbReference type="GO" id="GO:0004794">
    <property type="term" value="F:threonine deaminase activity"/>
    <property type="evidence" value="ECO:0007669"/>
    <property type="project" value="TreeGrafter"/>
</dbReference>
<dbReference type="GO" id="GO:0009097">
    <property type="term" value="P:isoleucine biosynthetic process"/>
    <property type="evidence" value="ECO:0007669"/>
    <property type="project" value="TreeGrafter"/>
</dbReference>
<comment type="cofactor">
    <cofactor evidence="1">
        <name>pyridoxal 5'-phosphate</name>
        <dbReference type="ChEBI" id="CHEBI:597326"/>
    </cofactor>
</comment>
<dbReference type="CDD" id="cd01562">
    <property type="entry name" value="Thr-dehyd"/>
    <property type="match status" value="1"/>
</dbReference>
<evidence type="ECO:0000256" key="2">
    <source>
        <dbReference type="ARBA" id="ARBA00010869"/>
    </source>
</evidence>
<dbReference type="GO" id="GO:0030170">
    <property type="term" value="F:pyridoxal phosphate binding"/>
    <property type="evidence" value="ECO:0007669"/>
    <property type="project" value="InterPro"/>
</dbReference>
<dbReference type="FunFam" id="3.40.50.1100:FF:000005">
    <property type="entry name" value="Threonine dehydratase catabolic"/>
    <property type="match status" value="1"/>
</dbReference>
<proteinExistence type="inferred from homology"/>
<protein>
    <submittedName>
        <fullName evidence="6">Threonine/serine dehydratase</fullName>
    </submittedName>
</protein>